<evidence type="ECO:0000256" key="5">
    <source>
        <dbReference type="ARBA" id="ARBA00022692"/>
    </source>
</evidence>
<keyword evidence="10 12" id="KW-0739">Sodium transport</keyword>
<dbReference type="Gene3D" id="2.60.470.10">
    <property type="entry name" value="Acid-sensing ion channels like domains"/>
    <property type="match status" value="1"/>
</dbReference>
<evidence type="ECO:0000256" key="2">
    <source>
        <dbReference type="ARBA" id="ARBA00007193"/>
    </source>
</evidence>
<protein>
    <submittedName>
        <fullName evidence="14">Amiloride-sensitive sodium channel</fullName>
    </submittedName>
</protein>
<evidence type="ECO:0000313" key="15">
    <source>
        <dbReference type="Proteomes" id="UP001458880"/>
    </source>
</evidence>
<keyword evidence="4 12" id="KW-0894">Sodium channel</keyword>
<dbReference type="PANTHER" id="PTHR11690">
    <property type="entry name" value="AMILORIDE-SENSITIVE SODIUM CHANNEL-RELATED"/>
    <property type="match status" value="1"/>
</dbReference>
<keyword evidence="11 12" id="KW-0407">Ion channel</keyword>
<dbReference type="InterPro" id="IPR001873">
    <property type="entry name" value="ENaC"/>
</dbReference>
<dbReference type="AlphaFoldDB" id="A0AAW1JXS5"/>
<keyword evidence="5 12" id="KW-0812">Transmembrane</keyword>
<dbReference type="Proteomes" id="UP001458880">
    <property type="component" value="Unassembled WGS sequence"/>
</dbReference>
<dbReference type="Pfam" id="PF00858">
    <property type="entry name" value="ASC"/>
    <property type="match status" value="1"/>
</dbReference>
<gene>
    <name evidence="14" type="ORF">QE152_g26485</name>
</gene>
<evidence type="ECO:0000256" key="7">
    <source>
        <dbReference type="ARBA" id="ARBA00023053"/>
    </source>
</evidence>
<evidence type="ECO:0000256" key="9">
    <source>
        <dbReference type="ARBA" id="ARBA00023136"/>
    </source>
</evidence>
<dbReference type="PANTHER" id="PTHR11690:SF288">
    <property type="entry name" value="AMILORIDE-SENSITIVE NA+ CHANNEL-RELATED"/>
    <property type="match status" value="1"/>
</dbReference>
<evidence type="ECO:0000256" key="3">
    <source>
        <dbReference type="ARBA" id="ARBA00022448"/>
    </source>
</evidence>
<keyword evidence="7" id="KW-0915">Sodium</keyword>
<dbReference type="GO" id="GO:0015280">
    <property type="term" value="F:ligand-gated sodium channel activity"/>
    <property type="evidence" value="ECO:0007669"/>
    <property type="project" value="TreeGrafter"/>
</dbReference>
<keyword evidence="8 12" id="KW-0406">Ion transport</keyword>
<keyword evidence="6 13" id="KW-1133">Transmembrane helix</keyword>
<evidence type="ECO:0000256" key="6">
    <source>
        <dbReference type="ARBA" id="ARBA00022989"/>
    </source>
</evidence>
<comment type="subcellular location">
    <subcellularLocation>
        <location evidence="1">Membrane</location>
        <topology evidence="1">Multi-pass membrane protein</topology>
    </subcellularLocation>
</comment>
<evidence type="ECO:0000256" key="13">
    <source>
        <dbReference type="SAM" id="Phobius"/>
    </source>
</evidence>
<comment type="caution">
    <text evidence="14">The sequence shown here is derived from an EMBL/GenBank/DDBJ whole genome shotgun (WGS) entry which is preliminary data.</text>
</comment>
<evidence type="ECO:0000256" key="12">
    <source>
        <dbReference type="RuleBase" id="RU000679"/>
    </source>
</evidence>
<comment type="similarity">
    <text evidence="2 12">Belongs to the amiloride-sensitive sodium channel (TC 1.A.6) family.</text>
</comment>
<keyword evidence="15" id="KW-1185">Reference proteome</keyword>
<feature type="transmembrane region" description="Helical" evidence="13">
    <location>
        <begin position="65"/>
        <end position="90"/>
    </location>
</feature>
<accession>A0AAW1JXS5</accession>
<dbReference type="EMBL" id="JASPKY010000304">
    <property type="protein sequence ID" value="KAK9709693.1"/>
    <property type="molecule type" value="Genomic_DNA"/>
</dbReference>
<proteinExistence type="inferred from homology"/>
<reference evidence="14 15" key="1">
    <citation type="journal article" date="2024" name="BMC Genomics">
        <title>De novo assembly and annotation of Popillia japonica's genome with initial clues to its potential as an invasive pest.</title>
        <authorList>
            <person name="Cucini C."/>
            <person name="Boschi S."/>
            <person name="Funari R."/>
            <person name="Cardaioli E."/>
            <person name="Iannotti N."/>
            <person name="Marturano G."/>
            <person name="Paoli F."/>
            <person name="Bruttini M."/>
            <person name="Carapelli A."/>
            <person name="Frati F."/>
            <person name="Nardi F."/>
        </authorList>
    </citation>
    <scope>NUCLEOTIDE SEQUENCE [LARGE SCALE GENOMIC DNA]</scope>
    <source>
        <strain evidence="14">DMR45628</strain>
    </source>
</reference>
<keyword evidence="9 13" id="KW-0472">Membrane</keyword>
<dbReference type="GO" id="GO:0005886">
    <property type="term" value="C:plasma membrane"/>
    <property type="evidence" value="ECO:0007669"/>
    <property type="project" value="TreeGrafter"/>
</dbReference>
<keyword evidence="3 12" id="KW-0813">Transport</keyword>
<evidence type="ECO:0000256" key="8">
    <source>
        <dbReference type="ARBA" id="ARBA00023065"/>
    </source>
</evidence>
<name>A0AAW1JXS5_POPJA</name>
<evidence type="ECO:0000256" key="1">
    <source>
        <dbReference type="ARBA" id="ARBA00004141"/>
    </source>
</evidence>
<evidence type="ECO:0000256" key="10">
    <source>
        <dbReference type="ARBA" id="ARBA00023201"/>
    </source>
</evidence>
<organism evidence="14 15">
    <name type="scientific">Popillia japonica</name>
    <name type="common">Japanese beetle</name>
    <dbReference type="NCBI Taxonomy" id="7064"/>
    <lineage>
        <taxon>Eukaryota</taxon>
        <taxon>Metazoa</taxon>
        <taxon>Ecdysozoa</taxon>
        <taxon>Arthropoda</taxon>
        <taxon>Hexapoda</taxon>
        <taxon>Insecta</taxon>
        <taxon>Pterygota</taxon>
        <taxon>Neoptera</taxon>
        <taxon>Endopterygota</taxon>
        <taxon>Coleoptera</taxon>
        <taxon>Polyphaga</taxon>
        <taxon>Scarabaeiformia</taxon>
        <taxon>Scarabaeidae</taxon>
        <taxon>Rutelinae</taxon>
        <taxon>Popillia</taxon>
    </lineage>
</organism>
<evidence type="ECO:0000313" key="14">
    <source>
        <dbReference type="EMBL" id="KAK9709693.1"/>
    </source>
</evidence>
<evidence type="ECO:0000256" key="11">
    <source>
        <dbReference type="ARBA" id="ARBA00023303"/>
    </source>
</evidence>
<sequence length="378" mass="43789">MINPEDEIHYVPSPCNDDATGRESKKKYPSFWANLCDYFTEYTEFTTLEVFPYLGDKLRSLIEKAFWFVIIIICLYLSAVIIIICLYLSADMIMQTYVKWDNSPVIVSFAQSPTPVGNIPFPAITLCSETKAKQTSFNFTYYYHLYRGGGNMTDKELHQFEDISLLCDPHIHNEGRPITSLNVVDFYKEVAPTFQETLWVCLWQSQNETCVTLFNPILTEEGICYTFNMLDRDEIFTNEVYHNKDFQKVNEDSKGWNLENGYEDSEDLYSFPKRAMTAGAKAGLTILIKGPVQGFKVSLHNPGEIPRVGNQFFRAPLNQEIIVAIKPDMITTSSGLKDYDPHRRGCYFAKERQLRYFKEYTQQNCDIEPTELRYRVPN</sequence>
<evidence type="ECO:0000256" key="4">
    <source>
        <dbReference type="ARBA" id="ARBA00022461"/>
    </source>
</evidence>